<proteinExistence type="predicted"/>
<organism evidence="2 3">
    <name type="scientific">Clostridium folliculivorans</name>
    <dbReference type="NCBI Taxonomy" id="2886038"/>
    <lineage>
        <taxon>Bacteria</taxon>
        <taxon>Bacillati</taxon>
        <taxon>Bacillota</taxon>
        <taxon>Clostridia</taxon>
        <taxon>Eubacteriales</taxon>
        <taxon>Clostridiaceae</taxon>
        <taxon>Clostridium</taxon>
    </lineage>
</organism>
<keyword evidence="1" id="KW-0472">Membrane</keyword>
<reference evidence="2" key="1">
    <citation type="journal article" date="2023" name="Int. J. Syst. Evol. Microbiol.">
        <title>&lt;i&gt;Clostridium folliculivorans&lt;/i&gt; sp. nov., isolated from soil samples of an organic paddy in Japan.</title>
        <authorList>
            <person name="Tazawa J."/>
            <person name="Kobayashi H."/>
            <person name="Tanizawa Y."/>
            <person name="Uchino A."/>
            <person name="Tanaka F."/>
            <person name="Urashima Y."/>
            <person name="Miura S."/>
            <person name="Sakamoto M."/>
            <person name="Ohkuma M."/>
            <person name="Tohno M."/>
        </authorList>
    </citation>
    <scope>NUCLEOTIDE SEQUENCE</scope>
    <source>
        <strain evidence="2">D1-1</strain>
    </source>
</reference>
<evidence type="ECO:0000313" key="3">
    <source>
        <dbReference type="Proteomes" id="UP001057868"/>
    </source>
</evidence>
<feature type="transmembrane region" description="Helical" evidence="1">
    <location>
        <begin position="43"/>
        <end position="63"/>
    </location>
</feature>
<protein>
    <submittedName>
        <fullName evidence="2">Uncharacterized protein</fullName>
    </submittedName>
</protein>
<keyword evidence="1" id="KW-1133">Transmembrane helix</keyword>
<keyword evidence="1" id="KW-0812">Transmembrane</keyword>
<dbReference type="Proteomes" id="UP001057868">
    <property type="component" value="Unassembled WGS sequence"/>
</dbReference>
<sequence length="71" mass="8135">MASQKGNSSLKIEAGEKWNQYLFLQIGFALTFIFIFVPLLGLVYFVIIFIAEIVVAIRTMMFMSKCSYDLN</sequence>
<dbReference type="EMBL" id="BQXY01000002">
    <property type="protein sequence ID" value="GKU24909.1"/>
    <property type="molecule type" value="Genomic_DNA"/>
</dbReference>
<accession>A0A9W5Y1A6</accession>
<keyword evidence="3" id="KW-1185">Reference proteome</keyword>
<evidence type="ECO:0000256" key="1">
    <source>
        <dbReference type="SAM" id="Phobius"/>
    </source>
</evidence>
<dbReference type="AlphaFoldDB" id="A0A9W5Y1A6"/>
<comment type="caution">
    <text evidence="2">The sequence shown here is derived from an EMBL/GenBank/DDBJ whole genome shotgun (WGS) entry which is preliminary data.</text>
</comment>
<gene>
    <name evidence="2" type="ORF">CFOLD11_17350</name>
</gene>
<name>A0A9W5Y1A6_9CLOT</name>
<evidence type="ECO:0000313" key="2">
    <source>
        <dbReference type="EMBL" id="GKU24909.1"/>
    </source>
</evidence>